<protein>
    <submittedName>
        <fullName evidence="1">Uncharacterized protein</fullName>
    </submittedName>
</protein>
<organism evidence="1 2">
    <name type="scientific">Prevotella multiformis DSM 16608</name>
    <dbReference type="NCBI Taxonomy" id="888743"/>
    <lineage>
        <taxon>Bacteria</taxon>
        <taxon>Pseudomonadati</taxon>
        <taxon>Bacteroidota</taxon>
        <taxon>Bacteroidia</taxon>
        <taxon>Bacteroidales</taxon>
        <taxon>Prevotellaceae</taxon>
        <taxon>Prevotella</taxon>
    </lineage>
</organism>
<dbReference type="HOGENOM" id="CLU_2956799_0_0_10"/>
<dbReference type="OrthoDB" id="1077764at2"/>
<dbReference type="RefSeq" id="WP_007368332.1">
    <property type="nucleotide sequence ID" value="NZ_GL872283.1"/>
</dbReference>
<dbReference type="Proteomes" id="UP000005697">
    <property type="component" value="Unassembled WGS sequence"/>
</dbReference>
<gene>
    <name evidence="1" type="ORF">HMPREF9141_0799</name>
</gene>
<accession>F0F5D3</accession>
<dbReference type="AlphaFoldDB" id="F0F5D3"/>
<evidence type="ECO:0000313" key="1">
    <source>
        <dbReference type="EMBL" id="EGC20552.1"/>
    </source>
</evidence>
<keyword evidence="2" id="KW-1185">Reference proteome</keyword>
<proteinExistence type="predicted"/>
<dbReference type="STRING" id="888743.HMPREF9141_0799"/>
<name>F0F5D3_9BACT</name>
<dbReference type="EMBL" id="AEWX01000013">
    <property type="protein sequence ID" value="EGC20552.1"/>
    <property type="molecule type" value="Genomic_DNA"/>
</dbReference>
<evidence type="ECO:0000313" key="2">
    <source>
        <dbReference type="Proteomes" id="UP000005697"/>
    </source>
</evidence>
<comment type="caution">
    <text evidence="1">The sequence shown here is derived from an EMBL/GenBank/DDBJ whole genome shotgun (WGS) entry which is preliminary data.</text>
</comment>
<reference evidence="1 2" key="1">
    <citation type="submission" date="2011-01" db="EMBL/GenBank/DDBJ databases">
        <authorList>
            <person name="Muzny D."/>
            <person name="Qin X."/>
            <person name="Deng J."/>
            <person name="Jiang H."/>
            <person name="Liu Y."/>
            <person name="Qu J."/>
            <person name="Song X.-Z."/>
            <person name="Zhang L."/>
            <person name="Thornton R."/>
            <person name="Coyle M."/>
            <person name="Francisco L."/>
            <person name="Jackson L."/>
            <person name="Javaid M."/>
            <person name="Korchina V."/>
            <person name="Kovar C."/>
            <person name="Mata R."/>
            <person name="Mathew T."/>
            <person name="Ngo R."/>
            <person name="Nguyen L."/>
            <person name="Nguyen N."/>
            <person name="Okwuonu G."/>
            <person name="Ongeri F."/>
            <person name="Pham C."/>
            <person name="Simmons D."/>
            <person name="Wilczek-Boney K."/>
            <person name="Hale W."/>
            <person name="Jakkamsetti A."/>
            <person name="Pham P."/>
            <person name="Ruth R."/>
            <person name="San Lucas F."/>
            <person name="Warren J."/>
            <person name="Zhang J."/>
            <person name="Zhao Z."/>
            <person name="Zhou C."/>
            <person name="Zhu D."/>
            <person name="Lee S."/>
            <person name="Bess C."/>
            <person name="Blankenburg K."/>
            <person name="Forbes L."/>
            <person name="Fu Q."/>
            <person name="Gubbala S."/>
            <person name="Hirani K."/>
            <person name="Jayaseelan J.C."/>
            <person name="Lara F."/>
            <person name="Munidasa M."/>
            <person name="Palculict T."/>
            <person name="Patil S."/>
            <person name="Pu L.-L."/>
            <person name="Saada N."/>
            <person name="Tang L."/>
            <person name="Weissenberger G."/>
            <person name="Zhu Y."/>
            <person name="Hemphill L."/>
            <person name="Shang Y."/>
            <person name="Youmans B."/>
            <person name="Ayvaz T."/>
            <person name="Ross M."/>
            <person name="Santibanez J."/>
            <person name="Aqrawi P."/>
            <person name="Gross S."/>
            <person name="Joshi V."/>
            <person name="Fowler G."/>
            <person name="Nazareth L."/>
            <person name="Reid J."/>
            <person name="Worley K."/>
            <person name="Petrosino J."/>
            <person name="Highlander S."/>
            <person name="Gibbs R."/>
        </authorList>
    </citation>
    <scope>NUCLEOTIDE SEQUENCE [LARGE SCALE GENOMIC DNA]</scope>
    <source>
        <strain evidence="1 2">DSM 16608</strain>
    </source>
</reference>
<sequence length="59" mass="6718">MQGKLFGYDKEFEEKVGCACAAFNEAIMRIMADSIDTTGTESQYKVIEQQPSDRLTHKR</sequence>